<dbReference type="PANTHER" id="PTHR13586:SF0">
    <property type="entry name" value="TRAILER HITCH, ISOFORM H"/>
    <property type="match status" value="1"/>
</dbReference>
<feature type="compositionally biased region" description="Low complexity" evidence="4">
    <location>
        <begin position="365"/>
        <end position="380"/>
    </location>
</feature>
<feature type="compositionally biased region" description="Basic and acidic residues" evidence="4">
    <location>
        <begin position="323"/>
        <end position="334"/>
    </location>
</feature>
<evidence type="ECO:0000313" key="8">
    <source>
        <dbReference type="EMBL" id="CAD7198572.1"/>
    </source>
</evidence>
<evidence type="ECO:0000256" key="2">
    <source>
        <dbReference type="PROSITE-ProRule" id="PRU00846"/>
    </source>
</evidence>
<feature type="region of interest" description="Disordered" evidence="4">
    <location>
        <begin position="556"/>
        <end position="595"/>
    </location>
</feature>
<dbReference type="InterPro" id="IPR010920">
    <property type="entry name" value="LSM_dom_sf"/>
</dbReference>
<dbReference type="GO" id="GO:0000932">
    <property type="term" value="C:P-body"/>
    <property type="evidence" value="ECO:0007669"/>
    <property type="project" value="TreeGrafter"/>
</dbReference>
<evidence type="ECO:0000256" key="1">
    <source>
        <dbReference type="ARBA" id="ARBA00010415"/>
    </source>
</evidence>
<reference evidence="8" key="1">
    <citation type="submission" date="2020-11" db="EMBL/GenBank/DDBJ databases">
        <authorList>
            <person name="Tran Van P."/>
        </authorList>
    </citation>
    <scope>NUCLEOTIDE SEQUENCE</scope>
</reference>
<evidence type="ECO:0000259" key="7">
    <source>
        <dbReference type="PROSITE" id="PS51536"/>
    </source>
</evidence>
<dbReference type="InterPro" id="IPR025609">
    <property type="entry name" value="Lsm14-like_N"/>
</dbReference>
<dbReference type="PROSITE" id="PS51536">
    <property type="entry name" value="TFG"/>
    <property type="match status" value="1"/>
</dbReference>
<feature type="compositionally biased region" description="Gly residues" evidence="4">
    <location>
        <begin position="556"/>
        <end position="581"/>
    </location>
</feature>
<dbReference type="GO" id="GO:0034063">
    <property type="term" value="P:stress granule assembly"/>
    <property type="evidence" value="ECO:0007669"/>
    <property type="project" value="TreeGrafter"/>
</dbReference>
<evidence type="ECO:0000259" key="6">
    <source>
        <dbReference type="PROSITE" id="PS51513"/>
    </source>
</evidence>
<feature type="region of interest" description="Disordered" evidence="4">
    <location>
        <begin position="223"/>
        <end position="411"/>
    </location>
</feature>
<comment type="similarity">
    <text evidence="1">Belongs to the LSM14 family.</text>
</comment>
<dbReference type="SUPFAM" id="SSF50182">
    <property type="entry name" value="Sm-like ribonucleoproteins"/>
    <property type="match status" value="1"/>
</dbReference>
<dbReference type="GO" id="GO:0003729">
    <property type="term" value="F:mRNA binding"/>
    <property type="evidence" value="ECO:0007669"/>
    <property type="project" value="TreeGrafter"/>
</dbReference>
<proteinExistence type="inferred from homology"/>
<feature type="short sequence motif" description="FFD box" evidence="2">
    <location>
        <begin position="485"/>
        <end position="501"/>
    </location>
</feature>
<feature type="domain" description="TFG box profile" evidence="7">
    <location>
        <begin position="509"/>
        <end position="529"/>
    </location>
</feature>
<dbReference type="Pfam" id="PF12701">
    <property type="entry name" value="LSM14"/>
    <property type="match status" value="1"/>
</dbReference>
<dbReference type="Gene3D" id="2.30.30.100">
    <property type="match status" value="1"/>
</dbReference>
<feature type="short sequence motif" description="TFG box" evidence="3">
    <location>
        <begin position="509"/>
        <end position="529"/>
    </location>
</feature>
<dbReference type="InterPro" id="IPR019050">
    <property type="entry name" value="FDF_dom"/>
</dbReference>
<accession>A0A7R8ZAY4</accession>
<dbReference type="GO" id="GO:0033962">
    <property type="term" value="P:P-body assembly"/>
    <property type="evidence" value="ECO:0007669"/>
    <property type="project" value="TreeGrafter"/>
</dbReference>
<gene>
    <name evidence="8" type="ORF">TDIB3V08_LOCUS4851</name>
</gene>
<feature type="compositionally biased region" description="Polar residues" evidence="4">
    <location>
        <begin position="257"/>
        <end position="272"/>
    </location>
</feature>
<feature type="domain" description="FFD box profile" evidence="6">
    <location>
        <begin position="485"/>
        <end position="501"/>
    </location>
</feature>
<name>A0A7R8ZAY4_TIMDO</name>
<dbReference type="Pfam" id="PF09532">
    <property type="entry name" value="FDF"/>
    <property type="match status" value="1"/>
</dbReference>
<dbReference type="PROSITE" id="PS51513">
    <property type="entry name" value="FFD"/>
    <property type="match status" value="1"/>
</dbReference>
<feature type="region of interest" description="Disordered" evidence="4">
    <location>
        <begin position="446"/>
        <end position="489"/>
    </location>
</feature>
<dbReference type="InterPro" id="IPR025762">
    <property type="entry name" value="DFDF"/>
</dbReference>
<organism evidence="8">
    <name type="scientific">Timema douglasi</name>
    <name type="common">Walking stick</name>
    <dbReference type="NCBI Taxonomy" id="61478"/>
    <lineage>
        <taxon>Eukaryota</taxon>
        <taxon>Metazoa</taxon>
        <taxon>Ecdysozoa</taxon>
        <taxon>Arthropoda</taxon>
        <taxon>Hexapoda</taxon>
        <taxon>Insecta</taxon>
        <taxon>Pterygota</taxon>
        <taxon>Neoptera</taxon>
        <taxon>Polyneoptera</taxon>
        <taxon>Phasmatodea</taxon>
        <taxon>Timematodea</taxon>
        <taxon>Timematoidea</taxon>
        <taxon>Timematidae</taxon>
        <taxon>Timema</taxon>
    </lineage>
</organism>
<evidence type="ECO:0000256" key="3">
    <source>
        <dbReference type="PROSITE-ProRule" id="PRU00869"/>
    </source>
</evidence>
<dbReference type="PROSITE" id="PS51512">
    <property type="entry name" value="DFDF"/>
    <property type="match status" value="1"/>
</dbReference>
<dbReference type="InterPro" id="IPR025761">
    <property type="entry name" value="FFD_box"/>
</dbReference>
<evidence type="ECO:0000259" key="5">
    <source>
        <dbReference type="PROSITE" id="PS51512"/>
    </source>
</evidence>
<sequence length="595" mass="65219">MGGMSRARLGVGVTDKQSPAHRCKNKQLAVKHSIKGHVKGDLLSPLDPRVCEGCNNTLRDYSDGSTLDHVIVKTKLSSEHEGSTAHEVDYLDTAQDLTNIQRAVRSYGTEDRETLAPVPPQNQIYDYILFRGRDIKDIGYVNNNVSTLPNDPAIVQMSVPPSLTTTAYQPAGYSLPVMGPMASGMSQYPSAYSSMGVMSGLSNQLGAAGLGLHDPRSLTKQSELVNPVQVAESSTHEDQDLITGSPRSGTPLLLSRKSPTMDQGVQVNQPGNTPIKDDMKQSQVRPIQPLAASRDGRSINRGGVIGQPALHSQQQTPQYHPLSQREHQKDRDQPHPLSQREQQQSHPPHPRDQINHQSQGTLPHRLQQQQQRQGGWMNRGGQRRGRGRGGPPGGYNRSSNGQGPAKPKNTLKFESDYDFETANTEFDKLMSQLIKTKIADPEPLVNDATKVNDAPKVNGDIEKKDDSGNETGVGENEHEEEPQEIYYDKSKSFFDNISCEAVERSKGRSQRTDWRTERKLNSETFGVASARRGGYRGRGYYGNRGMGGGMYRPGNYRGGYRGGQQGGPRGGGRPNLPGGQGNVPLPQRPITAQNK</sequence>
<dbReference type="AlphaFoldDB" id="A0A7R8ZAY4"/>
<dbReference type="PANTHER" id="PTHR13586">
    <property type="entry name" value="SCD6 PROTEIN-RELATED"/>
    <property type="match status" value="1"/>
</dbReference>
<protein>
    <submittedName>
        <fullName evidence="8">Uncharacterized protein</fullName>
    </submittedName>
</protein>
<feature type="domain" description="DFDF" evidence="5">
    <location>
        <begin position="405"/>
        <end position="441"/>
    </location>
</feature>
<dbReference type="InterPro" id="IPR025768">
    <property type="entry name" value="TFG_box"/>
</dbReference>
<dbReference type="EMBL" id="OA566250">
    <property type="protein sequence ID" value="CAD7198572.1"/>
    <property type="molecule type" value="Genomic_DNA"/>
</dbReference>
<evidence type="ECO:0000256" key="4">
    <source>
        <dbReference type="SAM" id="MobiDB-lite"/>
    </source>
</evidence>
<dbReference type="SMART" id="SM01199">
    <property type="entry name" value="FDF"/>
    <property type="match status" value="1"/>
</dbReference>
<dbReference type="SMART" id="SM01271">
    <property type="entry name" value="LSM14"/>
    <property type="match status" value="1"/>
</dbReference>